<gene>
    <name evidence="3" type="ORF">BCV69DRAFT_280928</name>
</gene>
<keyword evidence="4" id="KW-1185">Reference proteome</keyword>
<feature type="compositionally biased region" description="Acidic residues" evidence="1">
    <location>
        <begin position="744"/>
        <end position="754"/>
    </location>
</feature>
<dbReference type="Proteomes" id="UP000245942">
    <property type="component" value="Unassembled WGS sequence"/>
</dbReference>
<feature type="compositionally biased region" description="Basic residues" evidence="1">
    <location>
        <begin position="1155"/>
        <end position="1172"/>
    </location>
</feature>
<feature type="region of interest" description="Disordered" evidence="1">
    <location>
        <begin position="735"/>
        <end position="754"/>
    </location>
</feature>
<accession>A0A316UG20</accession>
<feature type="region of interest" description="Disordered" evidence="1">
    <location>
        <begin position="142"/>
        <end position="166"/>
    </location>
</feature>
<feature type="region of interest" description="Disordered" evidence="1">
    <location>
        <begin position="51"/>
        <end position="80"/>
    </location>
</feature>
<feature type="domain" description="RRN6 beta-propeller" evidence="2">
    <location>
        <begin position="268"/>
        <end position="474"/>
    </location>
</feature>
<feature type="compositionally biased region" description="Basic and acidic residues" evidence="1">
    <location>
        <begin position="64"/>
        <end position="75"/>
    </location>
</feature>
<dbReference type="GeneID" id="37013525"/>
<dbReference type="InterPro" id="IPR048535">
    <property type="entry name" value="RRN6_beta-prop"/>
</dbReference>
<feature type="compositionally biased region" description="Low complexity" evidence="1">
    <location>
        <begin position="1089"/>
        <end position="1102"/>
    </location>
</feature>
<sequence>MVQNLAATGTRGSLWLTATGQDQQAEAGPSTPRLQASFGSDLFGLPSLHATSKPLPIFPPSKSSRPEPARADKRSGRPKALYNEVEDVPEELLETLTEKRSVPRLKSGAKLLVTSYTEDADKLLIIHVGGPDDRHLFISSLSPPTRQTIRPPKRKKNGLLSTADSPKQARLQQSLLPAYVSDSPIVCIKLAPREPTLRKSHQHAGPWISIQTLTGVHFSAIHQLSPRQLEKASSRYPQFVLSHICSFLTKAVASALRDEAVGVTFTLASSPISDVAWNPATKSSALLTDTAGNVWEWEVDATGHGTSKWLSRGQSCRLAVPAARNALTPAKDSQHHQILWADSFAHDRAFRVSDQSIHGLDLLDGSTEELYTTIMSPVSLQREVFRSTVSISLPDSKSAVQTRASILISATSTSIRVFDGSNPRRNLLVIPHDRDSFDESLSLVAVPQGSSSKSVVSVLLCSAHPSSTTMYTVGYAITSLDTDQEQVIRVWQAHPPAEFAQDHELYASDCQPLLRPWRDILPRSDSWSQWRKSETSVGYFACFAMDGISQVWLQGLDRKPAAHQLGPADLPIDIVRSLAADELRRLIQASSGATCHKLVGRSGSVTGKTGTPSINLSLIWRKLTEDFASPASSVARQDALLQALTKGLGHLDDPSLSMLTGLDLVSLASLHIGSETVHTPFSATTGSISASYPPHTIQIRPSHSGVLLSLLARGIKRSRGQAWWAGDRWSATGIDNDLTTSSDREDDESDEASSWEEQARQLYYKYAGEAGVRVSALIAQQELYSSCLQIVLQTALSRDVWSTRPIEVAEAKGLSEVEADERLTSQTSGLARPGPWNADFPTILEHQRRRRQDSVIDDLGATGTSTSIQRRQDSVSAASQPDSLGMQQAIDPLLHDYDPHEPQSDDEELNMLAKSRVPQPDDVRFAYFKPRRENAGRSESGPSAERATTAAARLLLSSWPLTSLDPTSTETDPSYYTYTDPYSLLDEARASGEGYASSAPSAASDGESGWSSAWSGANSGLSGGETSASEGGRSRSRSVWSASAAPSSQGGHVGSREAETPQPAQARWTRRLAPPSIAPAVSSGATAFSQSGARQGASSQHAGLGGGSRGSRGHFSQMSVQHTADRDRGRVHPMETQSQHSVGEAATQPLAGPHASRRSAPAKRQKRRVGGF</sequence>
<dbReference type="RefSeq" id="XP_025350481.1">
    <property type="nucleotide sequence ID" value="XM_025491791.1"/>
</dbReference>
<evidence type="ECO:0000256" key="1">
    <source>
        <dbReference type="SAM" id="MobiDB-lite"/>
    </source>
</evidence>
<feature type="region of interest" description="Disordered" evidence="1">
    <location>
        <begin position="848"/>
        <end position="883"/>
    </location>
</feature>
<reference evidence="3 4" key="1">
    <citation type="journal article" date="2018" name="Mol. Biol. Evol.">
        <title>Broad Genomic Sampling Reveals a Smut Pathogenic Ancestry of the Fungal Clade Ustilaginomycotina.</title>
        <authorList>
            <person name="Kijpornyongpan T."/>
            <person name="Mondo S.J."/>
            <person name="Barry K."/>
            <person name="Sandor L."/>
            <person name="Lee J."/>
            <person name="Lipzen A."/>
            <person name="Pangilinan J."/>
            <person name="LaButti K."/>
            <person name="Hainaut M."/>
            <person name="Henrissat B."/>
            <person name="Grigoriev I.V."/>
            <person name="Spatafora J.W."/>
            <person name="Aime M.C."/>
        </authorList>
    </citation>
    <scope>NUCLEOTIDE SEQUENCE [LARGE SCALE GENOMIC DNA]</scope>
    <source>
        <strain evidence="3 4">MCA 4718</strain>
    </source>
</reference>
<dbReference type="AlphaFoldDB" id="A0A316UG20"/>
<proteinExistence type="predicted"/>
<evidence type="ECO:0000313" key="4">
    <source>
        <dbReference type="Proteomes" id="UP000245942"/>
    </source>
</evidence>
<dbReference type="OrthoDB" id="10651452at2759"/>
<feature type="compositionally biased region" description="Polar residues" evidence="1">
    <location>
        <begin position="862"/>
        <end position="883"/>
    </location>
</feature>
<organism evidence="3 4">
    <name type="scientific">Pseudomicrostroma glucosiphilum</name>
    <dbReference type="NCBI Taxonomy" id="1684307"/>
    <lineage>
        <taxon>Eukaryota</taxon>
        <taxon>Fungi</taxon>
        <taxon>Dikarya</taxon>
        <taxon>Basidiomycota</taxon>
        <taxon>Ustilaginomycotina</taxon>
        <taxon>Exobasidiomycetes</taxon>
        <taxon>Microstromatales</taxon>
        <taxon>Microstromatales incertae sedis</taxon>
        <taxon>Pseudomicrostroma</taxon>
    </lineage>
</organism>
<evidence type="ECO:0000313" key="3">
    <source>
        <dbReference type="EMBL" id="PWN23321.1"/>
    </source>
</evidence>
<protein>
    <recommendedName>
        <fullName evidence="2">RRN6 beta-propeller domain-containing protein</fullName>
    </recommendedName>
</protein>
<evidence type="ECO:0000259" key="2">
    <source>
        <dbReference type="Pfam" id="PF10214"/>
    </source>
</evidence>
<feature type="region of interest" description="Disordered" evidence="1">
    <location>
        <begin position="994"/>
        <end position="1172"/>
    </location>
</feature>
<feature type="compositionally biased region" description="Basic and acidic residues" evidence="1">
    <location>
        <begin position="1123"/>
        <end position="1133"/>
    </location>
</feature>
<dbReference type="EMBL" id="KZ819322">
    <property type="protein sequence ID" value="PWN23321.1"/>
    <property type="molecule type" value="Genomic_DNA"/>
</dbReference>
<dbReference type="Pfam" id="PF10214">
    <property type="entry name" value="Rrn6_beta-prop"/>
    <property type="match status" value="1"/>
</dbReference>
<name>A0A316UG20_9BASI</name>
<feature type="compositionally biased region" description="Low complexity" evidence="1">
    <location>
        <begin position="1001"/>
        <end position="1048"/>
    </location>
</feature>